<proteinExistence type="predicted"/>
<reference evidence="3" key="1">
    <citation type="submission" date="2016-09" db="EMBL/GenBank/DDBJ databases">
        <authorList>
            <person name="Lysoe E."/>
        </authorList>
    </citation>
    <scope>NUCLEOTIDE SEQUENCE [LARGE SCALE GENOMIC DNA]</scope>
    <source>
        <strain evidence="3">LJ96T</strain>
    </source>
</reference>
<dbReference type="Gene3D" id="3.30.1360.180">
    <property type="match status" value="1"/>
</dbReference>
<dbReference type="EMBL" id="CP017480">
    <property type="protein sequence ID" value="APG06532.1"/>
    <property type="molecule type" value="Genomic_DNA"/>
</dbReference>
<dbReference type="CDD" id="cd16018">
    <property type="entry name" value="Enpp"/>
    <property type="match status" value="1"/>
</dbReference>
<dbReference type="PANTHER" id="PTHR10151:SF120">
    <property type="entry name" value="BIS(5'-ADENOSYL)-TRIPHOSPHATASE"/>
    <property type="match status" value="1"/>
</dbReference>
<accession>A0A1L3EZT3</accession>
<dbReference type="GO" id="GO:0016787">
    <property type="term" value="F:hydrolase activity"/>
    <property type="evidence" value="ECO:0007669"/>
    <property type="project" value="UniProtKB-ARBA"/>
</dbReference>
<feature type="signal peptide" evidence="1">
    <location>
        <begin position="1"/>
        <end position="23"/>
    </location>
</feature>
<dbReference type="SUPFAM" id="SSF53649">
    <property type="entry name" value="Alkaline phosphatase-like"/>
    <property type="match status" value="1"/>
</dbReference>
<sequence>MQRVFIALFAVALAGCATRPATPAASPLTPVLLVSIDAFRPDYLDRGLTPNLVALAADGARAKYMLPSFPSLTFPNHYTLVTGRVPDRNGIVNNTMQDPALGKFSLSNHDATSDGRWWADAEPIWVTAQKHGLHTATMFWPGTEAAIHGVRPDHWIPFDDSLTSRQRVDKLLSWIDEAGPKPAFDTLYFDTVDHAGHEHGPDSAELNAALGDVDDAIGYLVTQLRQRGLHEHMNLVIVSDHGMAYVPKGNIVFADDATDLKALDAVSYGVMATFNPKPGVDTGPAVARLLGPHEHMHCYRKQDLPKRLDYGTHARVPAFECLADTGWSIISREALAKRKDPMSLGEHGYDNLDPSMRALFVAHGPAFARGVSVAPFPNVDVYPLIMSLLHLPAEANDGHLQDVKGLLAPAQIP</sequence>
<name>A0A1L3EZT3_9GAMM</name>
<evidence type="ECO:0000313" key="2">
    <source>
        <dbReference type="EMBL" id="APG06532.1"/>
    </source>
</evidence>
<dbReference type="Pfam" id="PF01663">
    <property type="entry name" value="Phosphodiest"/>
    <property type="match status" value="1"/>
</dbReference>
<keyword evidence="3" id="KW-1185">Reference proteome</keyword>
<dbReference type="InterPro" id="IPR017850">
    <property type="entry name" value="Alkaline_phosphatase_core_sf"/>
</dbReference>
<dbReference type="STRING" id="1440763.BJI69_12925"/>
<dbReference type="PANTHER" id="PTHR10151">
    <property type="entry name" value="ECTONUCLEOTIDE PYROPHOSPHATASE/PHOSPHODIESTERASE"/>
    <property type="match status" value="1"/>
</dbReference>
<dbReference type="InterPro" id="IPR002591">
    <property type="entry name" value="Phosphodiest/P_Trfase"/>
</dbReference>
<keyword evidence="1" id="KW-0732">Signal</keyword>
<evidence type="ECO:0000313" key="3">
    <source>
        <dbReference type="Proteomes" id="UP000182987"/>
    </source>
</evidence>
<dbReference type="KEGG" id="lrz:BJI69_12925"/>
<evidence type="ECO:0000256" key="1">
    <source>
        <dbReference type="SAM" id="SignalP"/>
    </source>
</evidence>
<dbReference type="Proteomes" id="UP000182987">
    <property type="component" value="Chromosome"/>
</dbReference>
<dbReference type="PROSITE" id="PS51257">
    <property type="entry name" value="PROKAR_LIPOPROTEIN"/>
    <property type="match status" value="1"/>
</dbReference>
<organism evidence="2 3">
    <name type="scientific">Luteibacter rhizovicinus DSM 16549</name>
    <dbReference type="NCBI Taxonomy" id="1440763"/>
    <lineage>
        <taxon>Bacteria</taxon>
        <taxon>Pseudomonadati</taxon>
        <taxon>Pseudomonadota</taxon>
        <taxon>Gammaproteobacteria</taxon>
        <taxon>Lysobacterales</taxon>
        <taxon>Rhodanobacteraceae</taxon>
        <taxon>Luteibacter</taxon>
    </lineage>
</organism>
<dbReference type="AlphaFoldDB" id="A0A1L3EZT3"/>
<feature type="chain" id="PRO_5009853276" evidence="1">
    <location>
        <begin position="24"/>
        <end position="413"/>
    </location>
</feature>
<protein>
    <submittedName>
        <fullName evidence="2">Alkaline phosphatase family protein</fullName>
    </submittedName>
</protein>
<gene>
    <name evidence="2" type="ORF">BJI69_12925</name>
</gene>
<dbReference type="Gene3D" id="3.40.720.10">
    <property type="entry name" value="Alkaline Phosphatase, subunit A"/>
    <property type="match status" value="1"/>
</dbReference>